<organism evidence="2 3">
    <name type="scientific">Flavilitoribacter nigricans (strain ATCC 23147 / DSM 23189 / NBRC 102662 / NCIMB 1420 / SS-2)</name>
    <name type="common">Lewinella nigricans</name>
    <dbReference type="NCBI Taxonomy" id="1122177"/>
    <lineage>
        <taxon>Bacteria</taxon>
        <taxon>Pseudomonadati</taxon>
        <taxon>Bacteroidota</taxon>
        <taxon>Saprospiria</taxon>
        <taxon>Saprospirales</taxon>
        <taxon>Lewinellaceae</taxon>
        <taxon>Flavilitoribacter</taxon>
    </lineage>
</organism>
<protein>
    <submittedName>
        <fullName evidence="2">Uncharacterized protein</fullName>
    </submittedName>
</protein>
<sequence length="77" mass="9168">MEKLKRTLIVWVSIYPPLTIILAVFKEHLNALPLALRTLVLTVILVPLMTYILIPFWTRIFDRIDLLRRRKKKIKNS</sequence>
<keyword evidence="1" id="KW-1133">Transmembrane helix</keyword>
<dbReference type="OrthoDB" id="772949at2"/>
<dbReference type="EMBL" id="PDUD01000041">
    <property type="protein sequence ID" value="PHN02365.1"/>
    <property type="molecule type" value="Genomic_DNA"/>
</dbReference>
<accession>A0A2D0N1J2</accession>
<keyword evidence="1" id="KW-0472">Membrane</keyword>
<dbReference type="Proteomes" id="UP000223913">
    <property type="component" value="Unassembled WGS sequence"/>
</dbReference>
<evidence type="ECO:0000313" key="3">
    <source>
        <dbReference type="Proteomes" id="UP000223913"/>
    </source>
</evidence>
<dbReference type="AlphaFoldDB" id="A0A2D0N1J2"/>
<name>A0A2D0N1J2_FLAN2</name>
<reference evidence="2 3" key="1">
    <citation type="submission" date="2017-10" db="EMBL/GenBank/DDBJ databases">
        <title>The draft genome sequence of Lewinella nigricans NBRC 102662.</title>
        <authorList>
            <person name="Wang K."/>
        </authorList>
    </citation>
    <scope>NUCLEOTIDE SEQUENCE [LARGE SCALE GENOMIC DNA]</scope>
    <source>
        <strain evidence="2 3">NBRC 102662</strain>
    </source>
</reference>
<keyword evidence="1" id="KW-0812">Transmembrane</keyword>
<feature type="transmembrane region" description="Helical" evidence="1">
    <location>
        <begin position="7"/>
        <end position="25"/>
    </location>
</feature>
<comment type="caution">
    <text evidence="2">The sequence shown here is derived from an EMBL/GenBank/DDBJ whole genome shotgun (WGS) entry which is preliminary data.</text>
</comment>
<evidence type="ECO:0000256" key="1">
    <source>
        <dbReference type="SAM" id="Phobius"/>
    </source>
</evidence>
<evidence type="ECO:0000313" key="2">
    <source>
        <dbReference type="EMBL" id="PHN02365.1"/>
    </source>
</evidence>
<feature type="transmembrane region" description="Helical" evidence="1">
    <location>
        <begin position="37"/>
        <end position="61"/>
    </location>
</feature>
<keyword evidence="3" id="KW-1185">Reference proteome</keyword>
<proteinExistence type="predicted"/>
<gene>
    <name evidence="2" type="ORF">CRP01_32490</name>
</gene>